<organism evidence="14 15">
    <name type="scientific">Aeromonas veronii</name>
    <dbReference type="NCBI Taxonomy" id="654"/>
    <lineage>
        <taxon>Bacteria</taxon>
        <taxon>Pseudomonadati</taxon>
        <taxon>Pseudomonadota</taxon>
        <taxon>Gammaproteobacteria</taxon>
        <taxon>Aeromonadales</taxon>
        <taxon>Aeromonadaceae</taxon>
        <taxon>Aeromonas</taxon>
    </lineage>
</organism>
<dbReference type="InterPro" id="IPR024107">
    <property type="entry name" value="Tyr-tRNA-ligase_bac_1"/>
</dbReference>
<dbReference type="GO" id="GO:0004831">
    <property type="term" value="F:tyrosine-tRNA ligase activity"/>
    <property type="evidence" value="ECO:0007669"/>
    <property type="project" value="UniProtKB-UniRule"/>
</dbReference>
<dbReference type="InterPro" id="IPR024088">
    <property type="entry name" value="Tyr-tRNA-ligase_bac-type"/>
</dbReference>
<proteinExistence type="inferred from homology"/>
<feature type="binding site" evidence="11">
    <location>
        <position position="36"/>
    </location>
    <ligand>
        <name>L-tyrosine</name>
        <dbReference type="ChEBI" id="CHEBI:58315"/>
    </ligand>
</feature>
<dbReference type="CDD" id="cd00805">
    <property type="entry name" value="TyrRS_core"/>
    <property type="match status" value="1"/>
</dbReference>
<dbReference type="FunFam" id="1.10.240.10:FF:000001">
    <property type="entry name" value="Tyrosine--tRNA ligase"/>
    <property type="match status" value="1"/>
</dbReference>
<dbReference type="Gene3D" id="1.10.240.10">
    <property type="entry name" value="Tyrosyl-Transfer RNA Synthetase"/>
    <property type="match status" value="1"/>
</dbReference>
<comment type="similarity">
    <text evidence="10 11">Belongs to the class-I aminoacyl-tRNA synthetase family. TyrS type 1 subfamily.</text>
</comment>
<dbReference type="InterPro" id="IPR002305">
    <property type="entry name" value="aa-tRNA-synth_Ic"/>
</dbReference>
<feature type="binding site" evidence="11">
    <location>
        <position position="237"/>
    </location>
    <ligand>
        <name>ATP</name>
        <dbReference type="ChEBI" id="CHEBI:30616"/>
    </ligand>
</feature>
<dbReference type="CDD" id="cd00165">
    <property type="entry name" value="S4"/>
    <property type="match status" value="1"/>
</dbReference>
<evidence type="ECO:0000256" key="5">
    <source>
        <dbReference type="ARBA" id="ARBA00022840"/>
    </source>
</evidence>
<evidence type="ECO:0000256" key="8">
    <source>
        <dbReference type="ARBA" id="ARBA00023146"/>
    </source>
</evidence>
<feature type="binding site" evidence="11">
    <location>
        <position position="174"/>
    </location>
    <ligand>
        <name>L-tyrosine</name>
        <dbReference type="ChEBI" id="CHEBI:58315"/>
    </ligand>
</feature>
<evidence type="ECO:0000256" key="4">
    <source>
        <dbReference type="ARBA" id="ARBA00022741"/>
    </source>
</evidence>
<dbReference type="HAMAP" id="MF_02006">
    <property type="entry name" value="Tyr_tRNA_synth_type1"/>
    <property type="match status" value="1"/>
</dbReference>
<dbReference type="InterPro" id="IPR001412">
    <property type="entry name" value="aa-tRNA-synth_I_CS"/>
</dbReference>
<dbReference type="EMBL" id="SSUX01000005">
    <property type="protein sequence ID" value="THJ45910.1"/>
    <property type="molecule type" value="Genomic_DNA"/>
</dbReference>
<evidence type="ECO:0000256" key="10">
    <source>
        <dbReference type="ARBA" id="ARBA00060965"/>
    </source>
</evidence>
<comment type="catalytic activity">
    <reaction evidence="9 11">
        <text>tRNA(Tyr) + L-tyrosine + ATP = L-tyrosyl-tRNA(Tyr) + AMP + diphosphate + H(+)</text>
        <dbReference type="Rhea" id="RHEA:10220"/>
        <dbReference type="Rhea" id="RHEA-COMP:9706"/>
        <dbReference type="Rhea" id="RHEA-COMP:9707"/>
        <dbReference type="ChEBI" id="CHEBI:15378"/>
        <dbReference type="ChEBI" id="CHEBI:30616"/>
        <dbReference type="ChEBI" id="CHEBI:33019"/>
        <dbReference type="ChEBI" id="CHEBI:58315"/>
        <dbReference type="ChEBI" id="CHEBI:78442"/>
        <dbReference type="ChEBI" id="CHEBI:78536"/>
        <dbReference type="ChEBI" id="CHEBI:456215"/>
        <dbReference type="EC" id="6.1.1.1"/>
    </reaction>
</comment>
<dbReference type="PROSITE" id="PS00178">
    <property type="entry name" value="AA_TRNA_LIGASE_I"/>
    <property type="match status" value="1"/>
</dbReference>
<dbReference type="SUPFAM" id="SSF52374">
    <property type="entry name" value="Nucleotidylyl transferase"/>
    <property type="match status" value="1"/>
</dbReference>
<dbReference type="Gene3D" id="3.10.290.10">
    <property type="entry name" value="RNA-binding S4 domain"/>
    <property type="match status" value="1"/>
</dbReference>
<dbReference type="PROSITE" id="PS50889">
    <property type="entry name" value="S4"/>
    <property type="match status" value="1"/>
</dbReference>
<dbReference type="Gene3D" id="3.40.50.620">
    <property type="entry name" value="HUPs"/>
    <property type="match status" value="1"/>
</dbReference>
<dbReference type="PRINTS" id="PR01040">
    <property type="entry name" value="TRNASYNTHTYR"/>
</dbReference>
<feature type="short sequence motif" description="'HIGH' region" evidence="11">
    <location>
        <begin position="41"/>
        <end position="50"/>
    </location>
</feature>
<feature type="short sequence motif" description="'KMSKS' region" evidence="11">
    <location>
        <begin position="234"/>
        <end position="238"/>
    </location>
</feature>
<dbReference type="NCBIfam" id="TIGR00234">
    <property type="entry name" value="tyrS"/>
    <property type="match status" value="1"/>
</dbReference>
<dbReference type="InterPro" id="IPR036986">
    <property type="entry name" value="S4_RNA-bd_sf"/>
</dbReference>
<dbReference type="Pfam" id="PF22421">
    <property type="entry name" value="SYY_C-terminal"/>
    <property type="match status" value="1"/>
</dbReference>
<dbReference type="AlphaFoldDB" id="A0A4S5CJL0"/>
<name>A0A4S5CJL0_AERVE</name>
<dbReference type="PANTHER" id="PTHR11766:SF0">
    <property type="entry name" value="TYROSINE--TRNA LIGASE, MITOCHONDRIAL"/>
    <property type="match status" value="1"/>
</dbReference>
<dbReference type="GO" id="GO:0005829">
    <property type="term" value="C:cytosol"/>
    <property type="evidence" value="ECO:0007669"/>
    <property type="project" value="TreeGrafter"/>
</dbReference>
<accession>A0A4S5CJL0</accession>
<evidence type="ECO:0000256" key="11">
    <source>
        <dbReference type="HAMAP-Rule" id="MF_02006"/>
    </source>
</evidence>
<evidence type="ECO:0000256" key="1">
    <source>
        <dbReference type="ARBA" id="ARBA00004496"/>
    </source>
</evidence>
<keyword evidence="7 11" id="KW-0648">Protein biosynthesis</keyword>
<dbReference type="RefSeq" id="WP_047437321.1">
    <property type="nucleotide sequence ID" value="NZ_NKVZ01000046.1"/>
</dbReference>
<evidence type="ECO:0000256" key="12">
    <source>
        <dbReference type="PROSITE-ProRule" id="PRU00182"/>
    </source>
</evidence>
<evidence type="ECO:0000313" key="14">
    <source>
        <dbReference type="EMBL" id="THJ45910.1"/>
    </source>
</evidence>
<sequence>MINPHLLDELTERGLVAQNSDPAALADHLATPRTVYCGFDPTAGSLHIGHLVPLLMLRRFQLAGHTPVALVGGATGLIGDPSFKATERSLNSADTVQGWVASLSAQIRALLPADDGLSAPQLVNNGDWMGQMSALDFLRDIGKHFSVNAMLARESVRQRLARPDQGISFTEFSYALLQSYDFAVLHQRLGCTLQIGGNDQWGNITSGMDLTRRLHQAQVHGMTLPLITKADGTKFGKTEGGAVWLDPALTSPYAFYQFWLGTADEDVYRFLRYYSFMSLSEIDALEAEDAKRQGRKQAQQVLANELTELVHGKAALAAVQRISELLFSGDVARLGESDLAQLAQDGMPCSTVSGETDLVSLLVSCGLANSRRIARELLAAGAISLNGVLKQDDQLSATDRLFGRYLLLRRGKKQYQLVEWQ</sequence>
<dbReference type="PANTHER" id="PTHR11766">
    <property type="entry name" value="TYROSYL-TRNA SYNTHETASE"/>
    <property type="match status" value="1"/>
</dbReference>
<comment type="function">
    <text evidence="11">Catalyzes the attachment of tyrosine to tRNA(Tyr) in a two-step reaction: tyrosine is first activated by ATP to form Tyr-AMP and then transferred to the acceptor end of tRNA(Tyr).</text>
</comment>
<keyword evidence="8 11" id="KW-0030">Aminoacyl-tRNA synthetase</keyword>
<evidence type="ECO:0000313" key="15">
    <source>
        <dbReference type="Proteomes" id="UP000309618"/>
    </source>
</evidence>
<dbReference type="Proteomes" id="UP000309618">
    <property type="component" value="Unassembled WGS sequence"/>
</dbReference>
<comment type="subunit">
    <text evidence="11">Homodimer.</text>
</comment>
<evidence type="ECO:0000259" key="13">
    <source>
        <dbReference type="Pfam" id="PF22421"/>
    </source>
</evidence>
<dbReference type="InterPro" id="IPR054608">
    <property type="entry name" value="SYY-like_C"/>
</dbReference>
<feature type="domain" description="Tyrosine--tRNA ligase SYY-like C-terminal" evidence="13">
    <location>
        <begin position="338"/>
        <end position="418"/>
    </location>
</feature>
<dbReference type="Pfam" id="PF00579">
    <property type="entry name" value="tRNA-synt_1b"/>
    <property type="match status" value="1"/>
</dbReference>
<evidence type="ECO:0000256" key="9">
    <source>
        <dbReference type="ARBA" id="ARBA00048248"/>
    </source>
</evidence>
<dbReference type="GO" id="GO:0003723">
    <property type="term" value="F:RNA binding"/>
    <property type="evidence" value="ECO:0007669"/>
    <property type="project" value="UniProtKB-KW"/>
</dbReference>
<dbReference type="InterPro" id="IPR014729">
    <property type="entry name" value="Rossmann-like_a/b/a_fold"/>
</dbReference>
<protein>
    <recommendedName>
        <fullName evidence="11">Tyrosine--tRNA ligase</fullName>
        <ecNumber evidence="11">6.1.1.1</ecNumber>
    </recommendedName>
    <alternativeName>
        <fullName evidence="11">Tyrosyl-tRNA synthetase</fullName>
        <shortName evidence="11">TyrRS</shortName>
    </alternativeName>
</protein>
<dbReference type="GO" id="GO:0042803">
    <property type="term" value="F:protein homodimerization activity"/>
    <property type="evidence" value="ECO:0007669"/>
    <property type="project" value="UniProtKB-ARBA"/>
</dbReference>
<evidence type="ECO:0000256" key="3">
    <source>
        <dbReference type="ARBA" id="ARBA00022598"/>
    </source>
</evidence>
<evidence type="ECO:0000256" key="6">
    <source>
        <dbReference type="ARBA" id="ARBA00022884"/>
    </source>
</evidence>
<evidence type="ECO:0000256" key="2">
    <source>
        <dbReference type="ARBA" id="ARBA00022490"/>
    </source>
</evidence>
<gene>
    <name evidence="11 14" type="primary">tyrS</name>
    <name evidence="14" type="ORF">E8Q35_09585</name>
</gene>
<comment type="subcellular location">
    <subcellularLocation>
        <location evidence="1 11">Cytoplasm</location>
    </subcellularLocation>
</comment>
<keyword evidence="2 11" id="KW-0963">Cytoplasm</keyword>
<keyword evidence="5 11" id="KW-0067">ATP-binding</keyword>
<dbReference type="EC" id="6.1.1.1" evidence="11"/>
<keyword evidence="4 11" id="KW-0547">Nucleotide-binding</keyword>
<dbReference type="GO" id="GO:0006437">
    <property type="term" value="P:tyrosyl-tRNA aminoacylation"/>
    <property type="evidence" value="ECO:0007669"/>
    <property type="project" value="UniProtKB-UniRule"/>
</dbReference>
<dbReference type="GO" id="GO:0005524">
    <property type="term" value="F:ATP binding"/>
    <property type="evidence" value="ECO:0007669"/>
    <property type="project" value="UniProtKB-UniRule"/>
</dbReference>
<dbReference type="FunFam" id="3.40.50.620:FF:000008">
    <property type="entry name" value="Tyrosine--tRNA ligase"/>
    <property type="match status" value="1"/>
</dbReference>
<keyword evidence="6 12" id="KW-0694">RNA-binding</keyword>
<keyword evidence="3 11" id="KW-0436">Ligase</keyword>
<dbReference type="InterPro" id="IPR002307">
    <property type="entry name" value="Tyr-tRNA-ligase"/>
</dbReference>
<evidence type="ECO:0000256" key="7">
    <source>
        <dbReference type="ARBA" id="ARBA00022917"/>
    </source>
</evidence>
<feature type="binding site" evidence="11">
    <location>
        <position position="178"/>
    </location>
    <ligand>
        <name>L-tyrosine</name>
        <dbReference type="ChEBI" id="CHEBI:58315"/>
    </ligand>
</feature>
<dbReference type="SUPFAM" id="SSF55174">
    <property type="entry name" value="Alpha-L RNA-binding motif"/>
    <property type="match status" value="1"/>
</dbReference>
<comment type="caution">
    <text evidence="14">The sequence shown here is derived from an EMBL/GenBank/DDBJ whole genome shotgun (WGS) entry which is preliminary data.</text>
</comment>
<reference evidence="14 15" key="1">
    <citation type="submission" date="2019-04" db="EMBL/GenBank/DDBJ databases">
        <title>Comparative genomics of Aeromonas veronii strains pathogenic to fish.</title>
        <authorList>
            <person name="Cascarano M.C."/>
            <person name="Smyrli M."/>
            <person name="Katharios P."/>
        </authorList>
    </citation>
    <scope>NUCLEOTIDE SEQUENCE [LARGE SCALE GENOMIC DNA]</scope>
    <source>
        <strain evidence="14 15">XU1</strain>
    </source>
</reference>